<evidence type="ECO:0000256" key="5">
    <source>
        <dbReference type="ARBA" id="ARBA00022723"/>
    </source>
</evidence>
<comment type="cofactor">
    <cofactor evidence="1">
        <name>[4Fe-4S] cluster</name>
        <dbReference type="ChEBI" id="CHEBI:49883"/>
    </cofactor>
</comment>
<gene>
    <name evidence="11" type="ORF">NSPWAT_2534</name>
</gene>
<evidence type="ECO:0000256" key="4">
    <source>
        <dbReference type="ARBA" id="ARBA00022691"/>
    </source>
</evidence>
<dbReference type="RefSeq" id="WP_282012227.1">
    <property type="nucleotide sequence ID" value="NZ_OX336137.1"/>
</dbReference>
<evidence type="ECO:0000313" key="11">
    <source>
        <dbReference type="EMBL" id="CAI2719390.1"/>
    </source>
</evidence>
<dbReference type="EMBL" id="OX336137">
    <property type="protein sequence ID" value="CAI2719390.1"/>
    <property type="molecule type" value="Genomic_DNA"/>
</dbReference>
<keyword evidence="7" id="KW-0411">Iron-sulfur</keyword>
<dbReference type="CDD" id="cd01335">
    <property type="entry name" value="Radical_SAM"/>
    <property type="match status" value="1"/>
</dbReference>
<keyword evidence="8" id="KW-0472">Membrane</keyword>
<evidence type="ECO:0000256" key="3">
    <source>
        <dbReference type="ARBA" id="ARBA00022679"/>
    </source>
</evidence>
<evidence type="ECO:0000256" key="1">
    <source>
        <dbReference type="ARBA" id="ARBA00001966"/>
    </source>
</evidence>
<evidence type="ECO:0000256" key="2">
    <source>
        <dbReference type="ARBA" id="ARBA00022603"/>
    </source>
</evidence>
<dbReference type="InterPro" id="IPR023404">
    <property type="entry name" value="rSAM_horseshoe"/>
</dbReference>
<dbReference type="InterPro" id="IPR006638">
    <property type="entry name" value="Elp3/MiaA/NifB-like_rSAM"/>
</dbReference>
<dbReference type="InterPro" id="IPR006158">
    <property type="entry name" value="Cobalamin-bd"/>
</dbReference>
<protein>
    <submittedName>
        <fullName evidence="11">Cobalamin B12-binding protein</fullName>
    </submittedName>
</protein>
<dbReference type="InterPro" id="IPR051198">
    <property type="entry name" value="BchE-like"/>
</dbReference>
<dbReference type="Proteomes" id="UP001157733">
    <property type="component" value="Chromosome"/>
</dbReference>
<organism evidence="11 12">
    <name type="scientific">Nitrospina watsonii</name>
    <dbReference type="NCBI Taxonomy" id="1323948"/>
    <lineage>
        <taxon>Bacteria</taxon>
        <taxon>Pseudomonadati</taxon>
        <taxon>Nitrospinota/Tectimicrobiota group</taxon>
        <taxon>Nitrospinota</taxon>
        <taxon>Nitrospinia</taxon>
        <taxon>Nitrospinales</taxon>
        <taxon>Nitrospinaceae</taxon>
        <taxon>Nitrospina</taxon>
    </lineage>
</organism>
<dbReference type="InterPro" id="IPR058240">
    <property type="entry name" value="rSAM_sf"/>
</dbReference>
<keyword evidence="4" id="KW-0949">S-adenosyl-L-methionine</keyword>
<dbReference type="Pfam" id="PF04055">
    <property type="entry name" value="Radical_SAM"/>
    <property type="match status" value="1"/>
</dbReference>
<dbReference type="PANTHER" id="PTHR43409:SF7">
    <property type="entry name" value="BLL1977 PROTEIN"/>
    <property type="match status" value="1"/>
</dbReference>
<feature type="domain" description="Radical SAM core" evidence="10">
    <location>
        <begin position="206"/>
        <end position="435"/>
    </location>
</feature>
<dbReference type="PROSITE" id="PS51332">
    <property type="entry name" value="B12_BINDING"/>
    <property type="match status" value="1"/>
</dbReference>
<proteinExistence type="predicted"/>
<keyword evidence="12" id="KW-1185">Reference proteome</keyword>
<evidence type="ECO:0000256" key="7">
    <source>
        <dbReference type="ARBA" id="ARBA00023014"/>
    </source>
</evidence>
<keyword evidence="6" id="KW-0408">Iron</keyword>
<dbReference type="SUPFAM" id="SSF102114">
    <property type="entry name" value="Radical SAM enzymes"/>
    <property type="match status" value="1"/>
</dbReference>
<keyword evidence="3" id="KW-0808">Transferase</keyword>
<dbReference type="Pfam" id="PF02310">
    <property type="entry name" value="B12-binding"/>
    <property type="match status" value="1"/>
</dbReference>
<evidence type="ECO:0000259" key="9">
    <source>
        <dbReference type="PROSITE" id="PS51332"/>
    </source>
</evidence>
<dbReference type="PANTHER" id="PTHR43409">
    <property type="entry name" value="ANAEROBIC MAGNESIUM-PROTOPORPHYRIN IX MONOMETHYL ESTER CYCLASE-RELATED"/>
    <property type="match status" value="1"/>
</dbReference>
<dbReference type="SFLD" id="SFLDG01082">
    <property type="entry name" value="B12-binding_domain_containing"/>
    <property type="match status" value="1"/>
</dbReference>
<evidence type="ECO:0000256" key="8">
    <source>
        <dbReference type="SAM" id="Phobius"/>
    </source>
</evidence>
<dbReference type="CDD" id="cd02068">
    <property type="entry name" value="radical_SAM_B12_BD"/>
    <property type="match status" value="1"/>
</dbReference>
<dbReference type="InterPro" id="IPR007197">
    <property type="entry name" value="rSAM"/>
</dbReference>
<feature type="transmembrane region" description="Helical" evidence="8">
    <location>
        <begin position="448"/>
        <end position="465"/>
    </location>
</feature>
<evidence type="ECO:0000313" key="12">
    <source>
        <dbReference type="Proteomes" id="UP001157733"/>
    </source>
</evidence>
<name>A0ABM9HH94_9BACT</name>
<dbReference type="Gene3D" id="3.80.30.20">
    <property type="entry name" value="tm_1862 like domain"/>
    <property type="match status" value="1"/>
</dbReference>
<accession>A0ABM9HH94</accession>
<keyword evidence="8" id="KW-1133">Transmembrane helix</keyword>
<keyword evidence="8" id="KW-0812">Transmembrane</keyword>
<feature type="domain" description="B12-binding" evidence="9">
    <location>
        <begin position="8"/>
        <end position="157"/>
    </location>
</feature>
<dbReference type="SFLD" id="SFLDS00029">
    <property type="entry name" value="Radical_SAM"/>
    <property type="match status" value="1"/>
</dbReference>
<dbReference type="Gene3D" id="3.40.50.280">
    <property type="entry name" value="Cobalamin-binding domain"/>
    <property type="match status" value="1"/>
</dbReference>
<dbReference type="InterPro" id="IPR034466">
    <property type="entry name" value="Methyltransferase_Class_B"/>
</dbReference>
<dbReference type="SFLD" id="SFLDG01123">
    <property type="entry name" value="methyltransferase_(Class_B)"/>
    <property type="match status" value="1"/>
</dbReference>
<keyword evidence="2" id="KW-0489">Methyltransferase</keyword>
<evidence type="ECO:0000259" key="10">
    <source>
        <dbReference type="PROSITE" id="PS51918"/>
    </source>
</evidence>
<evidence type="ECO:0000256" key="6">
    <source>
        <dbReference type="ARBA" id="ARBA00023004"/>
    </source>
</evidence>
<dbReference type="PROSITE" id="PS51918">
    <property type="entry name" value="RADICAL_SAM"/>
    <property type="match status" value="1"/>
</dbReference>
<sequence length="513" mass="58242">MKICLIEPSKFVSLTNFVSTISMPPLGLAYIAAALREAGHEVTVVDGPGSAPRHFFEFHGVHIRGLENAEIIERIPQDAEVIGLGCMFSSNWVYVRELVNGIRDRFPGKRLVMGGEHVTGFPEFSLQQAPLDAVVLGEGEEIIVNLLDRWARNESVDDLSGIAFRQGDGSVQTNPRHNRIRDIDAIPWPAWDLFDIEQYNAVNQPHGASQGRFMPMLATRGCPFQCTFCTSPNMWTTEWTARDHKNVVDEMQTYMQRYGVTDFQFEDLTAIVRRDWMHAFCDEVLARGMEITFQMPSGTRSEAIDYDLAKKLKAAGCHEFAFAPESGDPEVLKAIKKKVDLDKMFVSANEALKAGINVGCFFIIGFPEDTYKSVFKTYATMIKCAWLGFTNVNLNAYSPQPNTESFNQLRENGVIPELDDAYLMSLFTFQDFGARKTSYNPRFGHRELSFLVIFGQGLFYVFYFLRKPVRIYYLFRDFFSERAANKSNKMVKSMLKDALSLFKARLGRLFKTA</sequence>
<keyword evidence="5" id="KW-0479">Metal-binding</keyword>
<dbReference type="SMART" id="SM00729">
    <property type="entry name" value="Elp3"/>
    <property type="match status" value="1"/>
</dbReference>
<reference evidence="11 12" key="1">
    <citation type="submission" date="2022-09" db="EMBL/GenBank/DDBJ databases">
        <authorList>
            <person name="Kop L."/>
        </authorList>
    </citation>
    <scope>NUCLEOTIDE SEQUENCE [LARGE SCALE GENOMIC DNA]</scope>
    <source>
        <strain evidence="11 12">347</strain>
    </source>
</reference>